<dbReference type="PROSITE" id="PS51154">
    <property type="entry name" value="MACRO"/>
    <property type="match status" value="1"/>
</dbReference>
<name>A0ABQ9YC63_9EUKA</name>
<dbReference type="SMART" id="SM00506">
    <property type="entry name" value="A1pp"/>
    <property type="match status" value="1"/>
</dbReference>
<evidence type="ECO:0000256" key="1">
    <source>
        <dbReference type="SAM" id="MobiDB-lite"/>
    </source>
</evidence>
<proteinExistence type="predicted"/>
<dbReference type="Gene3D" id="3.40.220.10">
    <property type="entry name" value="Leucine Aminopeptidase, subunit E, domain 1"/>
    <property type="match status" value="1"/>
</dbReference>
<dbReference type="InterPro" id="IPR002589">
    <property type="entry name" value="Macro_dom"/>
</dbReference>
<feature type="compositionally biased region" description="Basic residues" evidence="1">
    <location>
        <begin position="451"/>
        <end position="466"/>
    </location>
</feature>
<feature type="region of interest" description="Disordered" evidence="1">
    <location>
        <begin position="433"/>
        <end position="466"/>
    </location>
</feature>
<feature type="compositionally biased region" description="Basic and acidic residues" evidence="1">
    <location>
        <begin position="437"/>
        <end position="450"/>
    </location>
</feature>
<dbReference type="Pfam" id="PF01661">
    <property type="entry name" value="Macro"/>
    <property type="match status" value="1"/>
</dbReference>
<accession>A0ABQ9YC63</accession>
<dbReference type="PANTHER" id="PTHR11106">
    <property type="entry name" value="GANGLIOSIDE INDUCED DIFFERENTIATION ASSOCIATED PROTEIN 2-RELATED"/>
    <property type="match status" value="1"/>
</dbReference>
<protein>
    <recommendedName>
        <fullName evidence="2">Macro domain-containing protein</fullName>
    </recommendedName>
</protein>
<dbReference type="PANTHER" id="PTHR11106:SF27">
    <property type="entry name" value="MACRO DOMAIN-CONTAINING PROTEIN"/>
    <property type="match status" value="1"/>
</dbReference>
<dbReference type="EMBL" id="JARBJD010000017">
    <property type="protein sequence ID" value="KAK2961314.1"/>
    <property type="molecule type" value="Genomic_DNA"/>
</dbReference>
<organism evidence="3 4">
    <name type="scientific">Blattamonas nauphoetae</name>
    <dbReference type="NCBI Taxonomy" id="2049346"/>
    <lineage>
        <taxon>Eukaryota</taxon>
        <taxon>Metamonada</taxon>
        <taxon>Preaxostyla</taxon>
        <taxon>Oxymonadida</taxon>
        <taxon>Blattamonas</taxon>
    </lineage>
</organism>
<keyword evidence="4" id="KW-1185">Reference proteome</keyword>
<evidence type="ECO:0000259" key="2">
    <source>
        <dbReference type="PROSITE" id="PS51154"/>
    </source>
</evidence>
<evidence type="ECO:0000313" key="3">
    <source>
        <dbReference type="EMBL" id="KAK2961314.1"/>
    </source>
</evidence>
<gene>
    <name evidence="3" type="ORF">BLNAU_3760</name>
</gene>
<evidence type="ECO:0000313" key="4">
    <source>
        <dbReference type="Proteomes" id="UP001281761"/>
    </source>
</evidence>
<sequence length="466" mass="51220">MSDSGPESSPPPTYPDVSKSPSDAASLGDGTEGAQSPMPDDDPIVDLHSPTLKARTMADFPGKGIQTPRIPIFPPSDPIPQYGTTIPLQPGLASSDLMTAVEKDYANMLFVTSLCPNEQQMDESGEKMVPVRRLAATLGVGDTPPQVTADGEGSKVSLELSKTPYGLSIEPRLQRSLAINTPQFKGATSSQLMVSYLQDLSMPSKVVSCDSFLCWTDYVSTWTYEHRQKLEEKTSIARFANLGYYRPEIDIEEDINQRVFVVQGDITAIECDGIINITDEHLHTDSLPSQAILARGGPNLKKKFKQLVISCGECRATAGYGLKAKNVIHVAIPLSEQPTLLRSAVDSALTMAVDNDMKSVCLPAFCIEGYPRPSNKTSYPLIPSTHVMMRTIRRWMDTNWQKLSHLILVASCPREFNVFVELMLDYFPCLPTAKPKPPPEPEPPKEEPRPTTKKKKKGKKGKKGKK</sequence>
<dbReference type="InterPro" id="IPR043472">
    <property type="entry name" value="Macro_dom-like"/>
</dbReference>
<feature type="domain" description="Macro" evidence="2">
    <location>
        <begin position="246"/>
        <end position="427"/>
    </location>
</feature>
<comment type="caution">
    <text evidence="3">The sequence shown here is derived from an EMBL/GenBank/DDBJ whole genome shotgun (WGS) entry which is preliminary data.</text>
</comment>
<dbReference type="Proteomes" id="UP001281761">
    <property type="component" value="Unassembled WGS sequence"/>
</dbReference>
<reference evidence="3 4" key="1">
    <citation type="journal article" date="2022" name="bioRxiv">
        <title>Genomics of Preaxostyla Flagellates Illuminates Evolutionary Transitions and the Path Towards Mitochondrial Loss.</title>
        <authorList>
            <person name="Novak L.V.F."/>
            <person name="Treitli S.C."/>
            <person name="Pyrih J."/>
            <person name="Halakuc P."/>
            <person name="Pipaliya S.V."/>
            <person name="Vacek V."/>
            <person name="Brzon O."/>
            <person name="Soukal P."/>
            <person name="Eme L."/>
            <person name="Dacks J.B."/>
            <person name="Karnkowska A."/>
            <person name="Elias M."/>
            <person name="Hampl V."/>
        </authorList>
    </citation>
    <scope>NUCLEOTIDE SEQUENCE [LARGE SCALE GENOMIC DNA]</scope>
    <source>
        <strain evidence="3">NAU3</strain>
        <tissue evidence="3">Gut</tissue>
    </source>
</reference>
<feature type="region of interest" description="Disordered" evidence="1">
    <location>
        <begin position="1"/>
        <end position="47"/>
    </location>
</feature>
<dbReference type="SUPFAM" id="SSF52949">
    <property type="entry name" value="Macro domain-like"/>
    <property type="match status" value="1"/>
</dbReference>